<dbReference type="PANTHER" id="PTHR38899:SF1">
    <property type="entry name" value="PROTEIN KINASE"/>
    <property type="match status" value="1"/>
</dbReference>
<feature type="compositionally biased region" description="Polar residues" evidence="1">
    <location>
        <begin position="55"/>
        <end position="75"/>
    </location>
</feature>
<gene>
    <name evidence="2" type="ORF">NSCI0253_LOCUS36543</name>
</gene>
<sequence length="370" mass="40889">MGCCASSSPGAPRATEQVVGDPQEKDAQREAQEKVLTQYATQLGADESHEELESQPVTQFNSARSSDGDNQSTGAISVSRSFNVMKVLSNKSGLPSPRPMRPSLASQLQFSDRDQTIIIFDWDDTLCPSTWLRRCLQSDPHQKLQDVYIDRETDVSLSKLVDQVSLILNLAVCLGQVVIVTNAVRPWVYTSCCLFLPAAQQFVKGIPVIYALELLEARGRPRGKKEKDEWLTETKVRAMKAACSKFYSRYNNQSWKNVISLGDAFFEHNAIRQVVADRPEYTSTKKCRTKTVKLIQSPSIGGLSAQLALIASWLVKIVEKDSDVDIDLSATLEQISEWVKCFKSDSNVTLKGVHTGQPKVGSTAAASRSP</sequence>
<proteinExistence type="predicted"/>
<dbReference type="PANTHER" id="PTHR38899">
    <property type="entry name" value="DOMAIN OOKINETE PROTEIN, PUTATIVE-RELATED"/>
    <property type="match status" value="1"/>
</dbReference>
<feature type="compositionally biased region" description="Basic and acidic residues" evidence="1">
    <location>
        <begin position="22"/>
        <end position="33"/>
    </location>
</feature>
<evidence type="ECO:0000256" key="1">
    <source>
        <dbReference type="SAM" id="MobiDB-lite"/>
    </source>
</evidence>
<organism evidence="2">
    <name type="scientific">Noctiluca scintillans</name>
    <name type="common">Sea sparkle</name>
    <name type="synonym">Red tide dinoflagellate</name>
    <dbReference type="NCBI Taxonomy" id="2966"/>
    <lineage>
        <taxon>Eukaryota</taxon>
        <taxon>Sar</taxon>
        <taxon>Alveolata</taxon>
        <taxon>Dinophyceae</taxon>
        <taxon>Noctilucales</taxon>
        <taxon>Noctilucaceae</taxon>
        <taxon>Noctiluca</taxon>
    </lineage>
</organism>
<feature type="region of interest" description="Disordered" evidence="1">
    <location>
        <begin position="1"/>
        <end position="75"/>
    </location>
</feature>
<accession>A0A7S1AR27</accession>
<name>A0A7S1AR27_NOCSC</name>
<evidence type="ECO:0000313" key="2">
    <source>
        <dbReference type="EMBL" id="CAD8862188.1"/>
    </source>
</evidence>
<reference evidence="2" key="1">
    <citation type="submission" date="2021-01" db="EMBL/GenBank/DDBJ databases">
        <authorList>
            <person name="Corre E."/>
            <person name="Pelletier E."/>
            <person name="Niang G."/>
            <person name="Scheremetjew M."/>
            <person name="Finn R."/>
            <person name="Kale V."/>
            <person name="Holt S."/>
            <person name="Cochrane G."/>
            <person name="Meng A."/>
            <person name="Brown T."/>
            <person name="Cohen L."/>
        </authorList>
    </citation>
    <scope>NUCLEOTIDE SEQUENCE</scope>
</reference>
<dbReference type="EMBL" id="HBFQ01051252">
    <property type="protein sequence ID" value="CAD8862188.1"/>
    <property type="molecule type" value="Transcribed_RNA"/>
</dbReference>
<dbReference type="AlphaFoldDB" id="A0A7S1AR27"/>
<protein>
    <submittedName>
        <fullName evidence="2">Uncharacterized protein</fullName>
    </submittedName>
</protein>